<dbReference type="AlphaFoldDB" id="A0A3B1JJV8"/>
<protein>
    <recommendedName>
        <fullName evidence="4">Secreted protein</fullName>
    </recommendedName>
</protein>
<evidence type="ECO:0000313" key="2">
    <source>
        <dbReference type="Ensembl" id="ENSAMXP00000041996.1"/>
    </source>
</evidence>
<organism evidence="2 3">
    <name type="scientific">Astyanax mexicanus</name>
    <name type="common">Blind cave fish</name>
    <name type="synonym">Astyanax fasciatus mexicanus</name>
    <dbReference type="NCBI Taxonomy" id="7994"/>
    <lineage>
        <taxon>Eukaryota</taxon>
        <taxon>Metazoa</taxon>
        <taxon>Chordata</taxon>
        <taxon>Craniata</taxon>
        <taxon>Vertebrata</taxon>
        <taxon>Euteleostomi</taxon>
        <taxon>Actinopterygii</taxon>
        <taxon>Neopterygii</taxon>
        <taxon>Teleostei</taxon>
        <taxon>Ostariophysi</taxon>
        <taxon>Characiformes</taxon>
        <taxon>Characoidei</taxon>
        <taxon>Acestrorhamphidae</taxon>
        <taxon>Acestrorhamphinae</taxon>
        <taxon>Astyanax</taxon>
    </lineage>
</organism>
<dbReference type="Proteomes" id="UP000018467">
    <property type="component" value="Unassembled WGS sequence"/>
</dbReference>
<name>A0A3B1JJV8_ASTMX</name>
<feature type="region of interest" description="Disordered" evidence="1">
    <location>
        <begin position="25"/>
        <end position="45"/>
    </location>
</feature>
<dbReference type="Ensembl" id="ENSAMXT00000030899.1">
    <property type="protein sequence ID" value="ENSAMXP00000041996.1"/>
    <property type="gene ID" value="ENSAMXG00000040696.1"/>
</dbReference>
<dbReference type="Bgee" id="ENSAMXG00000040696">
    <property type="expression patterns" value="Expressed in mesonephros and 10 other cell types or tissues"/>
</dbReference>
<sequence length="78" mass="8609">MSTHTHRQTQTFTFIMIFESVTTSAVPSCGHSEAPEKRKETPARSSLPLALWSLVTLSAPGNHGKPRRGHKPKAKKTQ</sequence>
<proteinExistence type="predicted"/>
<evidence type="ECO:0008006" key="4">
    <source>
        <dbReference type="Google" id="ProtNLM"/>
    </source>
</evidence>
<reference evidence="2" key="4">
    <citation type="submission" date="2025-09" db="UniProtKB">
        <authorList>
            <consortium name="Ensembl"/>
        </authorList>
    </citation>
    <scope>IDENTIFICATION</scope>
</reference>
<feature type="region of interest" description="Disordered" evidence="1">
    <location>
        <begin position="57"/>
        <end position="78"/>
    </location>
</feature>
<evidence type="ECO:0000313" key="3">
    <source>
        <dbReference type="Proteomes" id="UP000018467"/>
    </source>
</evidence>
<accession>A0A3B1JJV8</accession>
<keyword evidence="3" id="KW-1185">Reference proteome</keyword>
<feature type="compositionally biased region" description="Basic residues" evidence="1">
    <location>
        <begin position="64"/>
        <end position="78"/>
    </location>
</feature>
<reference evidence="3" key="1">
    <citation type="submission" date="2013-03" db="EMBL/GenBank/DDBJ databases">
        <authorList>
            <person name="Jeffery W."/>
            <person name="Warren W."/>
            <person name="Wilson R.K."/>
        </authorList>
    </citation>
    <scope>NUCLEOTIDE SEQUENCE</scope>
    <source>
        <strain evidence="3">female</strain>
    </source>
</reference>
<reference evidence="3" key="2">
    <citation type="journal article" date="2014" name="Nat. Commun.">
        <title>The cavefish genome reveals candidate genes for eye loss.</title>
        <authorList>
            <person name="McGaugh S.E."/>
            <person name="Gross J.B."/>
            <person name="Aken B."/>
            <person name="Blin M."/>
            <person name="Borowsky R."/>
            <person name="Chalopin D."/>
            <person name="Hinaux H."/>
            <person name="Jeffery W.R."/>
            <person name="Keene A."/>
            <person name="Ma L."/>
            <person name="Minx P."/>
            <person name="Murphy D."/>
            <person name="O'Quin K.E."/>
            <person name="Retaux S."/>
            <person name="Rohner N."/>
            <person name="Searle S.M."/>
            <person name="Stahl B.A."/>
            <person name="Tabin C."/>
            <person name="Volff J.N."/>
            <person name="Yoshizawa M."/>
            <person name="Warren W.C."/>
        </authorList>
    </citation>
    <scope>NUCLEOTIDE SEQUENCE [LARGE SCALE GENOMIC DNA]</scope>
    <source>
        <strain evidence="3">female</strain>
    </source>
</reference>
<feature type="compositionally biased region" description="Basic and acidic residues" evidence="1">
    <location>
        <begin position="33"/>
        <end position="42"/>
    </location>
</feature>
<evidence type="ECO:0000256" key="1">
    <source>
        <dbReference type="SAM" id="MobiDB-lite"/>
    </source>
</evidence>
<dbReference type="InParanoid" id="A0A3B1JJV8"/>
<reference evidence="2" key="3">
    <citation type="submission" date="2025-08" db="UniProtKB">
        <authorList>
            <consortium name="Ensembl"/>
        </authorList>
    </citation>
    <scope>IDENTIFICATION</scope>
</reference>